<accession>A0ACD1A6F9</accession>
<evidence type="ECO:0000313" key="1">
    <source>
        <dbReference type="EMBL" id="QOX61983.1"/>
    </source>
</evidence>
<protein>
    <submittedName>
        <fullName evidence="1">APC family permease</fullName>
    </submittedName>
</protein>
<evidence type="ECO:0000313" key="2">
    <source>
        <dbReference type="Proteomes" id="UP000594014"/>
    </source>
</evidence>
<sequence>MKGEDVEYITHKIMETSKLTRTLGMREGITITTGTVVGVGIFTVGANCVGILGSSVIIYTLIAMIICIFPAMMYAEMGAMLPYAGGTYEYAKRAINKPIANIAAWHYIIAIIAACASEALAFSNYFSWILSGLGIDITIDTRIIAFVLMAFFIAINFRGIKMSSRWQNGFVAFFWAASSIWMFYMIRNVDTANFIPSQFAEIPGFRDAVLLITYLWWCFAGFETVVGMGGEIRFPQINIPRTLLLSPLLIFSVSALFQYFLIGVVPTDLLGSIADAEAPYAQGLKMAGYVGFPLVFLCIAIAFGGDLSTMNPGIAAPSRYIFQMGSDHVLPELFGRVHKDFKTPFIAVLFVGIVAFMLILTNSIVIIAEISICSLFWCYIIGFFSFLSLRKNEPELKRPYKMPFGIFGAVISMAIYVIMMLNLGARYFALSCIITAVCLLFYFFYSRKHSLSGEELRSIRDAEASELEEDHPSDQERAAMNREFKAWRLIVAALFLFTIGIYLFSFVR</sequence>
<dbReference type="Proteomes" id="UP000594014">
    <property type="component" value="Chromosome"/>
</dbReference>
<proteinExistence type="predicted"/>
<keyword evidence="2" id="KW-1185">Reference proteome</keyword>
<dbReference type="EMBL" id="CP042469">
    <property type="protein sequence ID" value="QOX61983.1"/>
    <property type="molecule type" value="Genomic_DNA"/>
</dbReference>
<gene>
    <name evidence="1" type="ORF">FRZ06_00740</name>
</gene>
<organism evidence="1 2">
    <name type="scientific">Anoxybacterium hadale</name>
    <dbReference type="NCBI Taxonomy" id="3408580"/>
    <lineage>
        <taxon>Bacteria</taxon>
        <taxon>Bacillati</taxon>
        <taxon>Bacillota</taxon>
        <taxon>Clostridia</taxon>
        <taxon>Peptostreptococcales</taxon>
        <taxon>Anaerovoracaceae</taxon>
        <taxon>Anoxybacterium</taxon>
    </lineage>
</organism>
<name>A0ACD1A6F9_9FIRM</name>
<reference evidence="1" key="1">
    <citation type="submission" date="2019-08" db="EMBL/GenBank/DDBJ databases">
        <title>Genome sequence of Clostridiales bacterium MT110.</title>
        <authorList>
            <person name="Cao J."/>
        </authorList>
    </citation>
    <scope>NUCLEOTIDE SEQUENCE</scope>
    <source>
        <strain evidence="1">MT110</strain>
    </source>
</reference>